<dbReference type="SUPFAM" id="SSF52980">
    <property type="entry name" value="Restriction endonuclease-like"/>
    <property type="match status" value="1"/>
</dbReference>
<gene>
    <name evidence="1" type="ORF">CLV30_10965</name>
</gene>
<evidence type="ECO:0000313" key="1">
    <source>
        <dbReference type="EMBL" id="PSL02758.1"/>
    </source>
</evidence>
<dbReference type="OrthoDB" id="4870610at2"/>
<dbReference type="InterPro" id="IPR011335">
    <property type="entry name" value="Restrct_endonuc-II-like"/>
</dbReference>
<organism evidence="1 2">
    <name type="scientific">Haloactinopolyspora alba</name>
    <dbReference type="NCBI Taxonomy" id="648780"/>
    <lineage>
        <taxon>Bacteria</taxon>
        <taxon>Bacillati</taxon>
        <taxon>Actinomycetota</taxon>
        <taxon>Actinomycetes</taxon>
        <taxon>Jiangellales</taxon>
        <taxon>Jiangellaceae</taxon>
        <taxon>Haloactinopolyspora</taxon>
    </lineage>
</organism>
<dbReference type="AlphaFoldDB" id="A0A2P8DZV7"/>
<comment type="caution">
    <text evidence="1">The sequence shown here is derived from an EMBL/GenBank/DDBJ whole genome shotgun (WGS) entry which is preliminary data.</text>
</comment>
<dbReference type="EMBL" id="PYGE01000009">
    <property type="protein sequence ID" value="PSL02758.1"/>
    <property type="molecule type" value="Genomic_DNA"/>
</dbReference>
<proteinExistence type="predicted"/>
<name>A0A2P8DZV7_9ACTN</name>
<dbReference type="Gene3D" id="3.40.960.10">
    <property type="entry name" value="VSR Endonuclease"/>
    <property type="match status" value="1"/>
</dbReference>
<protein>
    <recommendedName>
        <fullName evidence="3">DUF559 domain-containing protein</fullName>
    </recommendedName>
</protein>
<keyword evidence="2" id="KW-1185">Reference proteome</keyword>
<dbReference type="Proteomes" id="UP000243528">
    <property type="component" value="Unassembled WGS sequence"/>
</dbReference>
<sequence>MRLALDDTRVGCHSAPECELRDLVRTSTFLPEPAWNRPLPGTSDGVVIPDACWPEARVVVEIDSAEWHRMGDLVEQTERRRARCAALGWTVLSISPRRLREDRIAVLSEIESAVLAGFRRGAVAV</sequence>
<evidence type="ECO:0008006" key="3">
    <source>
        <dbReference type="Google" id="ProtNLM"/>
    </source>
</evidence>
<evidence type="ECO:0000313" key="2">
    <source>
        <dbReference type="Proteomes" id="UP000243528"/>
    </source>
</evidence>
<dbReference type="RefSeq" id="WP_106537764.1">
    <property type="nucleotide sequence ID" value="NZ_PYGE01000009.1"/>
</dbReference>
<reference evidence="1 2" key="1">
    <citation type="submission" date="2018-03" db="EMBL/GenBank/DDBJ databases">
        <title>Genomic Encyclopedia of Archaeal and Bacterial Type Strains, Phase II (KMG-II): from individual species to whole genera.</title>
        <authorList>
            <person name="Goeker M."/>
        </authorList>
    </citation>
    <scope>NUCLEOTIDE SEQUENCE [LARGE SCALE GENOMIC DNA]</scope>
    <source>
        <strain evidence="1 2">DSM 45211</strain>
    </source>
</reference>
<accession>A0A2P8DZV7</accession>